<dbReference type="SUPFAM" id="SSF55315">
    <property type="entry name" value="L30e-like"/>
    <property type="match status" value="1"/>
</dbReference>
<dbReference type="EMBL" id="SIHJ01000001">
    <property type="protein sequence ID" value="TWT37994.1"/>
    <property type="molecule type" value="Genomic_DNA"/>
</dbReference>
<protein>
    <submittedName>
        <fullName evidence="6">23S rRNA (Uridine(2479)-2'-O)-methyltransferase</fullName>
        <ecNumber evidence="6">2.1.1.208</ecNumber>
    </submittedName>
</protein>
<evidence type="ECO:0000259" key="5">
    <source>
        <dbReference type="Pfam" id="PF22435"/>
    </source>
</evidence>
<gene>
    <name evidence="6" type="primary">aviRb</name>
    <name evidence="6" type="ORF">KOR34_29600</name>
</gene>
<dbReference type="SUPFAM" id="SSF75217">
    <property type="entry name" value="alpha/beta knot"/>
    <property type="match status" value="1"/>
</dbReference>
<evidence type="ECO:0000256" key="1">
    <source>
        <dbReference type="ARBA" id="ARBA00007228"/>
    </source>
</evidence>
<keyword evidence="2 6" id="KW-0489">Methyltransferase</keyword>
<dbReference type="Pfam" id="PF22435">
    <property type="entry name" value="MRM3-like_sub_bind"/>
    <property type="match status" value="1"/>
</dbReference>
<feature type="domain" description="MRM3-like substrate binding" evidence="5">
    <location>
        <begin position="11"/>
        <end position="99"/>
    </location>
</feature>
<dbReference type="InterPro" id="IPR029026">
    <property type="entry name" value="tRNA_m1G_MTases_N"/>
</dbReference>
<evidence type="ECO:0000313" key="7">
    <source>
        <dbReference type="Proteomes" id="UP000316714"/>
    </source>
</evidence>
<dbReference type="PANTHER" id="PTHR43191">
    <property type="entry name" value="RRNA METHYLTRANSFERASE 3"/>
    <property type="match status" value="1"/>
</dbReference>
<dbReference type="InterPro" id="IPR051259">
    <property type="entry name" value="rRNA_Methyltransferase"/>
</dbReference>
<dbReference type="GO" id="GO:0032259">
    <property type="term" value="P:methylation"/>
    <property type="evidence" value="ECO:0007669"/>
    <property type="project" value="UniProtKB-KW"/>
</dbReference>
<name>A0A5C5VHA0_9BACT</name>
<dbReference type="RefSeq" id="WP_146565288.1">
    <property type="nucleotide sequence ID" value="NZ_SIHJ01000001.1"/>
</dbReference>
<accession>A0A5C5VHA0</accession>
<dbReference type="GO" id="GO:0003723">
    <property type="term" value="F:RNA binding"/>
    <property type="evidence" value="ECO:0007669"/>
    <property type="project" value="InterPro"/>
</dbReference>
<dbReference type="Proteomes" id="UP000316714">
    <property type="component" value="Unassembled WGS sequence"/>
</dbReference>
<evidence type="ECO:0000259" key="4">
    <source>
        <dbReference type="Pfam" id="PF00588"/>
    </source>
</evidence>
<dbReference type="InterPro" id="IPR029064">
    <property type="entry name" value="Ribosomal_eL30-like_sf"/>
</dbReference>
<dbReference type="EC" id="2.1.1.208" evidence="6"/>
<evidence type="ECO:0000313" key="6">
    <source>
        <dbReference type="EMBL" id="TWT37994.1"/>
    </source>
</evidence>
<dbReference type="Gene3D" id="3.30.1330.30">
    <property type="match status" value="1"/>
</dbReference>
<sequence length="268" mass="28309">MTPTQITSRHNPRIKEAAALRNRKHRDQLRQTLVYGARESVRARACGAELATSFVCADLLGESGETAVAELRAAGVEVVAVSPEVFERLAYGDRQDGVVSVAATTERPLADLRVPAEAPLIAVIEGVEKPGNLGALLRTADGAGVDGVVVVDPVIDLYNPNVIRASVATVFKPKVAVATSREAIDWLSERRIPAFATRPDAQESCWQADLSGAAAIVLGAEAEGLTDAWAGPGVRPISLPMLGVGDSLNVSVTAAVLLYEARRQRDAD</sequence>
<comment type="caution">
    <text evidence="6">The sequence shown here is derived from an EMBL/GenBank/DDBJ whole genome shotgun (WGS) entry which is preliminary data.</text>
</comment>
<dbReference type="Gene3D" id="3.40.1280.10">
    <property type="match status" value="1"/>
</dbReference>
<dbReference type="AlphaFoldDB" id="A0A5C5VHA0"/>
<comment type="similarity">
    <text evidence="1">Belongs to the class IV-like SAM-binding methyltransferase superfamily. RNA methyltransferase TrmH family.</text>
</comment>
<dbReference type="PANTHER" id="PTHR43191:SF2">
    <property type="entry name" value="RRNA METHYLTRANSFERASE 3, MITOCHONDRIAL"/>
    <property type="match status" value="1"/>
</dbReference>
<keyword evidence="3 6" id="KW-0808">Transferase</keyword>
<dbReference type="OrthoDB" id="9794400at2"/>
<reference evidence="6 7" key="1">
    <citation type="submission" date="2019-02" db="EMBL/GenBank/DDBJ databases">
        <title>Deep-cultivation of Planctomycetes and their phenomic and genomic characterization uncovers novel biology.</title>
        <authorList>
            <person name="Wiegand S."/>
            <person name="Jogler M."/>
            <person name="Boedeker C."/>
            <person name="Pinto D."/>
            <person name="Vollmers J."/>
            <person name="Rivas-Marin E."/>
            <person name="Kohn T."/>
            <person name="Peeters S.H."/>
            <person name="Heuer A."/>
            <person name="Rast P."/>
            <person name="Oberbeckmann S."/>
            <person name="Bunk B."/>
            <person name="Jeske O."/>
            <person name="Meyerdierks A."/>
            <person name="Storesund J.E."/>
            <person name="Kallscheuer N."/>
            <person name="Luecker S."/>
            <person name="Lage O.M."/>
            <person name="Pohl T."/>
            <person name="Merkel B.J."/>
            <person name="Hornburger P."/>
            <person name="Mueller R.-W."/>
            <person name="Bruemmer F."/>
            <person name="Labrenz M."/>
            <person name="Spormann A.M."/>
            <person name="Op Den Camp H."/>
            <person name="Overmann J."/>
            <person name="Amann R."/>
            <person name="Jetten M.S.M."/>
            <person name="Mascher T."/>
            <person name="Medema M.H."/>
            <person name="Devos D.P."/>
            <person name="Kaster A.-K."/>
            <person name="Ovreas L."/>
            <person name="Rohde M."/>
            <person name="Galperin M.Y."/>
            <person name="Jogler C."/>
        </authorList>
    </citation>
    <scope>NUCLEOTIDE SEQUENCE [LARGE SCALE GENOMIC DNA]</scope>
    <source>
        <strain evidence="6 7">KOR34</strain>
    </source>
</reference>
<organism evidence="6 7">
    <name type="scientific">Posidoniimonas corsicana</name>
    <dbReference type="NCBI Taxonomy" id="1938618"/>
    <lineage>
        <taxon>Bacteria</taxon>
        <taxon>Pseudomonadati</taxon>
        <taxon>Planctomycetota</taxon>
        <taxon>Planctomycetia</taxon>
        <taxon>Pirellulales</taxon>
        <taxon>Lacipirellulaceae</taxon>
        <taxon>Posidoniimonas</taxon>
    </lineage>
</organism>
<evidence type="ECO:0000256" key="2">
    <source>
        <dbReference type="ARBA" id="ARBA00022603"/>
    </source>
</evidence>
<dbReference type="GO" id="GO:0006396">
    <property type="term" value="P:RNA processing"/>
    <property type="evidence" value="ECO:0007669"/>
    <property type="project" value="InterPro"/>
</dbReference>
<proteinExistence type="inferred from homology"/>
<dbReference type="GO" id="GO:0008173">
    <property type="term" value="F:RNA methyltransferase activity"/>
    <property type="evidence" value="ECO:0007669"/>
    <property type="project" value="InterPro"/>
</dbReference>
<dbReference type="InterPro" id="IPR029028">
    <property type="entry name" value="Alpha/beta_knot_MTases"/>
</dbReference>
<keyword evidence="7" id="KW-1185">Reference proteome</keyword>
<dbReference type="InterPro" id="IPR053888">
    <property type="entry name" value="MRM3-like_sub_bind"/>
</dbReference>
<dbReference type="Pfam" id="PF00588">
    <property type="entry name" value="SpoU_methylase"/>
    <property type="match status" value="1"/>
</dbReference>
<evidence type="ECO:0000256" key="3">
    <source>
        <dbReference type="ARBA" id="ARBA00022679"/>
    </source>
</evidence>
<feature type="domain" description="tRNA/rRNA methyltransferase SpoU type" evidence="4">
    <location>
        <begin position="120"/>
        <end position="259"/>
    </location>
</feature>
<dbReference type="InterPro" id="IPR001537">
    <property type="entry name" value="SpoU_MeTrfase"/>
</dbReference>